<dbReference type="InterPro" id="IPR036206">
    <property type="entry name" value="ThiamineP_synth_sf"/>
</dbReference>
<accession>D2QUQ2</accession>
<reference evidence="2 3" key="1">
    <citation type="journal article" date="2010" name="Stand. Genomic Sci.">
        <title>Complete genome sequence of Spirosoma linguale type strain (1).</title>
        <authorList>
            <person name="Lail K."/>
            <person name="Sikorski J."/>
            <person name="Saunders E."/>
            <person name="Lapidus A."/>
            <person name="Glavina Del Rio T."/>
            <person name="Copeland A."/>
            <person name="Tice H."/>
            <person name="Cheng J.-F."/>
            <person name="Lucas S."/>
            <person name="Nolan M."/>
            <person name="Bruce D."/>
            <person name="Goodwin L."/>
            <person name="Pitluck S."/>
            <person name="Ivanova N."/>
            <person name="Mavromatis K."/>
            <person name="Ovchinnikova G."/>
            <person name="Pati A."/>
            <person name="Chen A."/>
            <person name="Palaniappan K."/>
            <person name="Land M."/>
            <person name="Hauser L."/>
            <person name="Chang Y.-J."/>
            <person name="Jeffries C.D."/>
            <person name="Chain P."/>
            <person name="Brettin T."/>
            <person name="Detter J.C."/>
            <person name="Schuetze A."/>
            <person name="Rohde M."/>
            <person name="Tindall B.J."/>
            <person name="Goeker M."/>
            <person name="Bristow J."/>
            <person name="Eisen J.A."/>
            <person name="Markowitz V."/>
            <person name="Hugenholtz P."/>
            <person name="Kyrpides N.C."/>
            <person name="Klenk H.-P."/>
            <person name="Chen F."/>
        </authorList>
    </citation>
    <scope>NUCLEOTIDE SEQUENCE [LARGE SCALE GENOMIC DNA]</scope>
    <source>
        <strain evidence="3">ATCC 33905 / DSM 74 / LMG 10896 / Claus 1</strain>
    </source>
</reference>
<dbReference type="KEGG" id="sli:Slin_6577"/>
<dbReference type="HOGENOM" id="CLU_018272_3_4_10"/>
<dbReference type="EMBL" id="CP001769">
    <property type="protein sequence ID" value="ADB42534.1"/>
    <property type="molecule type" value="Genomic_DNA"/>
</dbReference>
<sequence length="201" mass="21412">MNKNPFLLLGITDGSPQSLAIPTIQALLTGGLDFMYWRTSADNAGLTQLSAGFKPSVLLSATKGSAVPASFRWHLKDADRQVANFADGLPFSTSIHSLSEWPRLAGQVELVFYSPLFPSISKPGYGPLSSLAVIEQQISAIRQQHTALPRLIGLGGIQAENVALVREAGFDGAALMGALWQAPDAVDALQQIREVLSVKDG</sequence>
<organism evidence="2 3">
    <name type="scientific">Spirosoma linguale (strain ATCC 33905 / DSM 74 / LMG 10896 / Claus 1)</name>
    <dbReference type="NCBI Taxonomy" id="504472"/>
    <lineage>
        <taxon>Bacteria</taxon>
        <taxon>Pseudomonadati</taxon>
        <taxon>Bacteroidota</taxon>
        <taxon>Cytophagia</taxon>
        <taxon>Cytophagales</taxon>
        <taxon>Cytophagaceae</taxon>
        <taxon>Spirosoma</taxon>
    </lineage>
</organism>
<dbReference type="AlphaFoldDB" id="D2QUQ2"/>
<dbReference type="CDD" id="cd00564">
    <property type="entry name" value="TMP_TenI"/>
    <property type="match status" value="1"/>
</dbReference>
<name>D2QUQ2_SPILD</name>
<dbReference type="SUPFAM" id="SSF51391">
    <property type="entry name" value="Thiamin phosphate synthase"/>
    <property type="match status" value="1"/>
</dbReference>
<dbReference type="eggNOG" id="COG0352">
    <property type="taxonomic scope" value="Bacteria"/>
</dbReference>
<dbReference type="Gene3D" id="3.20.20.70">
    <property type="entry name" value="Aldolase class I"/>
    <property type="match status" value="1"/>
</dbReference>
<protein>
    <submittedName>
        <fullName evidence="2">Thiamine monophosphate synthase</fullName>
    </submittedName>
</protein>
<proteinExistence type="predicted"/>
<dbReference type="RefSeq" id="WP_012931016.1">
    <property type="nucleotide sequence ID" value="NC_013730.1"/>
</dbReference>
<gene>
    <name evidence="2" type="ordered locus">Slin_6577</name>
</gene>
<dbReference type="GO" id="GO:0009228">
    <property type="term" value="P:thiamine biosynthetic process"/>
    <property type="evidence" value="ECO:0007669"/>
    <property type="project" value="UniProtKB-KW"/>
</dbReference>
<feature type="domain" description="Thiamine phosphate synthase/TenI" evidence="1">
    <location>
        <begin position="84"/>
        <end position="179"/>
    </location>
</feature>
<dbReference type="STRING" id="504472.Slin_6577"/>
<dbReference type="Proteomes" id="UP000002028">
    <property type="component" value="Chromosome"/>
</dbReference>
<dbReference type="InterPro" id="IPR013785">
    <property type="entry name" value="Aldolase_TIM"/>
</dbReference>
<dbReference type="InterPro" id="IPR022998">
    <property type="entry name" value="ThiamineP_synth_TenI"/>
</dbReference>
<evidence type="ECO:0000313" key="2">
    <source>
        <dbReference type="EMBL" id="ADB42534.1"/>
    </source>
</evidence>
<evidence type="ECO:0000313" key="3">
    <source>
        <dbReference type="Proteomes" id="UP000002028"/>
    </source>
</evidence>
<keyword evidence="3" id="KW-1185">Reference proteome</keyword>
<dbReference type="Pfam" id="PF02581">
    <property type="entry name" value="TMP-TENI"/>
    <property type="match status" value="1"/>
</dbReference>
<evidence type="ECO:0000259" key="1">
    <source>
        <dbReference type="Pfam" id="PF02581"/>
    </source>
</evidence>